<proteinExistence type="predicted"/>
<gene>
    <name evidence="2" type="ORF">FPL22_01840</name>
</gene>
<evidence type="ECO:0000256" key="1">
    <source>
        <dbReference type="SAM" id="Phobius"/>
    </source>
</evidence>
<comment type="caution">
    <text evidence="2">The sequence shown here is derived from an EMBL/GenBank/DDBJ whole genome shotgun (WGS) entry which is preliminary data.</text>
</comment>
<evidence type="ECO:0000313" key="2">
    <source>
        <dbReference type="EMBL" id="TSJ78077.1"/>
    </source>
</evidence>
<keyword evidence="1" id="KW-0472">Membrane</keyword>
<organism evidence="2 3">
    <name type="scientific">Rariglobus hedericola</name>
    <dbReference type="NCBI Taxonomy" id="2597822"/>
    <lineage>
        <taxon>Bacteria</taxon>
        <taxon>Pseudomonadati</taxon>
        <taxon>Verrucomicrobiota</taxon>
        <taxon>Opitutia</taxon>
        <taxon>Opitutales</taxon>
        <taxon>Opitutaceae</taxon>
        <taxon>Rariglobus</taxon>
    </lineage>
</organism>
<keyword evidence="3" id="KW-1185">Reference proteome</keyword>
<dbReference type="EMBL" id="VMBG01000001">
    <property type="protein sequence ID" value="TSJ78077.1"/>
    <property type="molecule type" value="Genomic_DNA"/>
</dbReference>
<keyword evidence="1" id="KW-0812">Transmembrane</keyword>
<sequence length="175" mass="19936">MAKAKLIFHETQRVLPLRQQELRKGAWPVLRTTLILGPLLGLLGLWIVYHAGADEAPPTRLITGLLLAPFAVSLMIYLPLFLSHVPRFAPHFLTRWQPVRHGLFIQNGFNNGHLLPWKFIDSLITETTDEEITLHLNVRQEDGTTRRTSLACLISQANPEMITRVREAINNKTFC</sequence>
<feature type="transmembrane region" description="Helical" evidence="1">
    <location>
        <begin position="61"/>
        <end position="82"/>
    </location>
</feature>
<keyword evidence="1" id="KW-1133">Transmembrane helix</keyword>
<name>A0A556QN73_9BACT</name>
<dbReference type="AlphaFoldDB" id="A0A556QN73"/>
<evidence type="ECO:0000313" key="3">
    <source>
        <dbReference type="Proteomes" id="UP000315648"/>
    </source>
</evidence>
<reference evidence="2 3" key="1">
    <citation type="submission" date="2019-07" db="EMBL/GenBank/DDBJ databases">
        <title>Description of 53C-WASEF.</title>
        <authorList>
            <person name="Pitt A."/>
            <person name="Hahn M.W."/>
        </authorList>
    </citation>
    <scope>NUCLEOTIDE SEQUENCE [LARGE SCALE GENOMIC DNA]</scope>
    <source>
        <strain evidence="2 3">53C-WASEF</strain>
    </source>
</reference>
<dbReference type="RefSeq" id="WP_144228418.1">
    <property type="nucleotide sequence ID" value="NZ_CBCRVV010000001.1"/>
</dbReference>
<feature type="transmembrane region" description="Helical" evidence="1">
    <location>
        <begin position="28"/>
        <end position="49"/>
    </location>
</feature>
<protein>
    <submittedName>
        <fullName evidence="2">Uncharacterized protein</fullName>
    </submittedName>
</protein>
<accession>A0A556QN73</accession>
<dbReference type="Proteomes" id="UP000315648">
    <property type="component" value="Unassembled WGS sequence"/>
</dbReference>